<dbReference type="PANTHER" id="PTHR30386">
    <property type="entry name" value="MEMBRANE FUSION SUBUNIT OF EMRAB-TOLC MULTIDRUG EFFLUX PUMP"/>
    <property type="match status" value="1"/>
</dbReference>
<proteinExistence type="predicted"/>
<evidence type="ECO:0000256" key="2">
    <source>
        <dbReference type="SAM" id="Phobius"/>
    </source>
</evidence>
<dbReference type="PRINTS" id="PR01490">
    <property type="entry name" value="RTXTOXIND"/>
</dbReference>
<dbReference type="EMBL" id="FNAI01000018">
    <property type="protein sequence ID" value="SDF43979.1"/>
    <property type="molecule type" value="Genomic_DNA"/>
</dbReference>
<feature type="domain" description="AprE-like beta-barrel" evidence="3">
    <location>
        <begin position="311"/>
        <end position="398"/>
    </location>
</feature>
<accession>A0A1G7L4Q2</accession>
<keyword evidence="1" id="KW-0175">Coiled coil</keyword>
<evidence type="ECO:0000256" key="1">
    <source>
        <dbReference type="SAM" id="Coils"/>
    </source>
</evidence>
<feature type="coiled-coil region" evidence="1">
    <location>
        <begin position="243"/>
        <end position="270"/>
    </location>
</feature>
<name>A0A1G7L4Q2_9SPHI</name>
<gene>
    <name evidence="4" type="ORF">SAMN05216464_11821</name>
</gene>
<keyword evidence="5" id="KW-1185">Reference proteome</keyword>
<dbReference type="Pfam" id="PF26002">
    <property type="entry name" value="Beta-barrel_AprE"/>
    <property type="match status" value="1"/>
</dbReference>
<dbReference type="InterPro" id="IPR050739">
    <property type="entry name" value="MFP"/>
</dbReference>
<dbReference type="Gene3D" id="2.40.30.170">
    <property type="match status" value="1"/>
</dbReference>
<dbReference type="AlphaFoldDB" id="A0A1G7L4Q2"/>
<keyword evidence="2" id="KW-1133">Transmembrane helix</keyword>
<organism evidence="4 5">
    <name type="scientific">Mucilaginibacter pineti</name>
    <dbReference type="NCBI Taxonomy" id="1391627"/>
    <lineage>
        <taxon>Bacteria</taxon>
        <taxon>Pseudomonadati</taxon>
        <taxon>Bacteroidota</taxon>
        <taxon>Sphingobacteriia</taxon>
        <taxon>Sphingobacteriales</taxon>
        <taxon>Sphingobacteriaceae</taxon>
        <taxon>Mucilaginibacter</taxon>
    </lineage>
</organism>
<reference evidence="4 5" key="1">
    <citation type="submission" date="2016-10" db="EMBL/GenBank/DDBJ databases">
        <authorList>
            <person name="de Groot N.N."/>
        </authorList>
    </citation>
    <scope>NUCLEOTIDE SEQUENCE [LARGE SCALE GENOMIC DNA]</scope>
    <source>
        <strain evidence="4 5">47C3B</strain>
    </source>
</reference>
<dbReference type="Gene3D" id="2.40.50.100">
    <property type="match status" value="1"/>
</dbReference>
<keyword evidence="2" id="KW-0472">Membrane</keyword>
<sequence length="430" mass="48981">MAWLSLFCLRDFGQFKTLCRFFNLLFTEYLNRMDNKDKVFPAEFLSLTAEYHFRKYDPQTNIIYKMVIGFVLLALVAIFFVKVNINVKSLGTIKSTTEHNEIKALVAGRIDTMLLTENMHVKKGQVLVTLTAAAINQQDLAARTQQIEFDAQLADLQVLSDIAKTRNWNSNPQLKSSLYGQQWVLLKQQARDASAKLAAATRNEQRYNYLYRNHVLSAAEYDEQHLIYQNAQSGLQLIYDGQGSKWQAELNTLKAQMRSLQSEGKSIEEQKDYYTLRAPVSGTVQNVKGVQPGSVIASNEVIAEISPETGMIAEVYVLPKDIGLIRPDIKVNFQVDAFNYNQWGLLTGKVLSVSNDIFTDNGQQPYFKVRCLLDQSYLKLENGYVGRIKKGMTLQANFYVTRRTLFQLLYDKTSDWLNPGRLSPKTTAQL</sequence>
<dbReference type="InterPro" id="IPR058982">
    <property type="entry name" value="Beta-barrel_AprE"/>
</dbReference>
<keyword evidence="2" id="KW-0812">Transmembrane</keyword>
<evidence type="ECO:0000313" key="4">
    <source>
        <dbReference type="EMBL" id="SDF43979.1"/>
    </source>
</evidence>
<dbReference type="PANTHER" id="PTHR30386:SF28">
    <property type="entry name" value="EXPORTED PROTEIN"/>
    <property type="match status" value="1"/>
</dbReference>
<evidence type="ECO:0000313" key="5">
    <source>
        <dbReference type="Proteomes" id="UP000199072"/>
    </source>
</evidence>
<evidence type="ECO:0000259" key="3">
    <source>
        <dbReference type="Pfam" id="PF26002"/>
    </source>
</evidence>
<feature type="transmembrane region" description="Helical" evidence="2">
    <location>
        <begin position="62"/>
        <end position="81"/>
    </location>
</feature>
<dbReference type="STRING" id="1391627.SAMN05216464_11821"/>
<protein>
    <submittedName>
        <fullName evidence="4">HlyD family secretion protein</fullName>
    </submittedName>
</protein>
<dbReference type="Proteomes" id="UP000199072">
    <property type="component" value="Unassembled WGS sequence"/>
</dbReference>